<gene>
    <name evidence="1" type="ORF">Catovirus_2_106</name>
</gene>
<proteinExistence type="predicted"/>
<sequence length="331" mass="39711">MILDYIINESCVENKEEKINNKNRKKDLDFDPEYDMGCDSEDEPTEMEKTFDVIFKVMKIDVTIELCNRILECGDEKTFEYVARNKLGKFSQESLKYAYKGASYYIIESLINMKFIPTINDVMNMTKKFKEEILELSYAAGVKIDYDTIIMFTANGEKLMDLNKYKLNYGEELYFALYKKNSVCVTKYCKVPKKMSEKDEHLTSKMNKYVLKFRYDFATKSLEELKQLIKETNLIPDQYCYDYSFHNRRDVRSWLEEEYKLKPTILTLTRLYNNTRMKEYVNEYLYDKELYRSNINEIYMSKIYDHNYAILNNMPRRKKTSNEKIVKGKKK</sequence>
<protein>
    <submittedName>
        <fullName evidence="1">Uncharacterized protein</fullName>
    </submittedName>
</protein>
<name>A0A1V0SBQ6_9VIRU</name>
<reference evidence="1" key="1">
    <citation type="journal article" date="2017" name="Science">
        <title>Giant viruses with an expanded complement of translation system components.</title>
        <authorList>
            <person name="Schulz F."/>
            <person name="Yutin N."/>
            <person name="Ivanova N.N."/>
            <person name="Ortega D.R."/>
            <person name="Lee T.K."/>
            <person name="Vierheilig J."/>
            <person name="Daims H."/>
            <person name="Horn M."/>
            <person name="Wagner M."/>
            <person name="Jensen G.J."/>
            <person name="Kyrpides N.C."/>
            <person name="Koonin E.V."/>
            <person name="Woyke T."/>
        </authorList>
    </citation>
    <scope>NUCLEOTIDE SEQUENCE</scope>
    <source>
        <strain evidence="1">CTV1</strain>
    </source>
</reference>
<dbReference type="EMBL" id="KY684084">
    <property type="protein sequence ID" value="ARF09157.1"/>
    <property type="molecule type" value="Genomic_DNA"/>
</dbReference>
<evidence type="ECO:0000313" key="1">
    <source>
        <dbReference type="EMBL" id="ARF09157.1"/>
    </source>
</evidence>
<accession>A0A1V0SBQ6</accession>
<organism evidence="1">
    <name type="scientific">Catovirus CTV1</name>
    <dbReference type="NCBI Taxonomy" id="1977631"/>
    <lineage>
        <taxon>Viruses</taxon>
        <taxon>Varidnaviria</taxon>
        <taxon>Bamfordvirae</taxon>
        <taxon>Nucleocytoviricota</taxon>
        <taxon>Megaviricetes</taxon>
        <taxon>Imitervirales</taxon>
        <taxon>Mimiviridae</taxon>
        <taxon>Klosneuvirinae</taxon>
        <taxon>Catovirus</taxon>
    </lineage>
</organism>